<evidence type="ECO:0000313" key="3">
    <source>
        <dbReference type="EMBL" id="TGZ56769.1"/>
    </source>
</evidence>
<keyword evidence="4" id="KW-1185">Reference proteome</keyword>
<keyword evidence="2" id="KW-0472">Membrane</keyword>
<accession>A0A4S2L873</accession>
<dbReference type="EMBL" id="QBLH01000272">
    <property type="protein sequence ID" value="TGZ56769.1"/>
    <property type="molecule type" value="Genomic_DNA"/>
</dbReference>
<name>A0A4S2L873_9HYME</name>
<proteinExistence type="predicted"/>
<keyword evidence="2" id="KW-1133">Transmembrane helix</keyword>
<comment type="caution">
    <text evidence="3">The sequence shown here is derived from an EMBL/GenBank/DDBJ whole genome shotgun (WGS) entry which is preliminary data.</text>
</comment>
<reference evidence="3 4" key="1">
    <citation type="journal article" date="2019" name="Philos. Trans. R. Soc. Lond., B, Biol. Sci.">
        <title>Ant behaviour and brain gene expression of defending hosts depend on the ecological success of the intruding social parasite.</title>
        <authorList>
            <person name="Kaur R."/>
            <person name="Stoldt M."/>
            <person name="Jongepier E."/>
            <person name="Feldmeyer B."/>
            <person name="Menzel F."/>
            <person name="Bornberg-Bauer E."/>
            <person name="Foitzik S."/>
        </authorList>
    </citation>
    <scope>NUCLEOTIDE SEQUENCE [LARGE SCALE GENOMIC DNA]</scope>
    <source>
        <tissue evidence="3">Whole body</tissue>
    </source>
</reference>
<dbReference type="AlphaFoldDB" id="A0A4S2L873"/>
<evidence type="ECO:0000256" key="1">
    <source>
        <dbReference type="SAM" id="MobiDB-lite"/>
    </source>
</evidence>
<sequence length="136" mass="14860">MTARTQARQSRNHDHDTTATTRGRLARGARVPATATSDALVLLLLLLLLRLVSLHFTCFSRSRGNAAEVRHQQPSRRRRSLAPCSVRPGLSSDVVCRQLPSLSCVARGPLGVGISGNFKQREQIYVGSIVRFAALT</sequence>
<feature type="transmembrane region" description="Helical" evidence="2">
    <location>
        <begin position="39"/>
        <end position="60"/>
    </location>
</feature>
<keyword evidence="2" id="KW-0812">Transmembrane</keyword>
<evidence type="ECO:0000256" key="2">
    <source>
        <dbReference type="SAM" id="Phobius"/>
    </source>
</evidence>
<protein>
    <submittedName>
        <fullName evidence="3">Uncharacterized protein</fullName>
    </submittedName>
</protein>
<feature type="region of interest" description="Disordered" evidence="1">
    <location>
        <begin position="1"/>
        <end position="29"/>
    </location>
</feature>
<organism evidence="3 4">
    <name type="scientific">Temnothorax longispinosus</name>
    <dbReference type="NCBI Taxonomy" id="300112"/>
    <lineage>
        <taxon>Eukaryota</taxon>
        <taxon>Metazoa</taxon>
        <taxon>Ecdysozoa</taxon>
        <taxon>Arthropoda</taxon>
        <taxon>Hexapoda</taxon>
        <taxon>Insecta</taxon>
        <taxon>Pterygota</taxon>
        <taxon>Neoptera</taxon>
        <taxon>Endopterygota</taxon>
        <taxon>Hymenoptera</taxon>
        <taxon>Apocrita</taxon>
        <taxon>Aculeata</taxon>
        <taxon>Formicoidea</taxon>
        <taxon>Formicidae</taxon>
        <taxon>Myrmicinae</taxon>
        <taxon>Temnothorax</taxon>
    </lineage>
</organism>
<feature type="compositionally biased region" description="Low complexity" evidence="1">
    <location>
        <begin position="18"/>
        <end position="29"/>
    </location>
</feature>
<gene>
    <name evidence="3" type="ORF">DBV15_02812</name>
</gene>
<evidence type="ECO:0000313" key="4">
    <source>
        <dbReference type="Proteomes" id="UP000310200"/>
    </source>
</evidence>
<dbReference type="Proteomes" id="UP000310200">
    <property type="component" value="Unassembled WGS sequence"/>
</dbReference>